<dbReference type="Gene3D" id="1.25.40.340">
    <property type="match status" value="1"/>
</dbReference>
<evidence type="ECO:0000313" key="2">
    <source>
        <dbReference type="EMBL" id="NBI06874.1"/>
    </source>
</evidence>
<evidence type="ECO:0000313" key="3">
    <source>
        <dbReference type="Proteomes" id="UP000467132"/>
    </source>
</evidence>
<gene>
    <name evidence="2" type="ORF">D3Z33_08415</name>
</gene>
<dbReference type="PANTHER" id="PTHR33434:SF4">
    <property type="entry name" value="PHOSPHATASE PROTEIN"/>
    <property type="match status" value="1"/>
</dbReference>
<dbReference type="SUPFAM" id="SSF101473">
    <property type="entry name" value="DhaL-like"/>
    <property type="match status" value="1"/>
</dbReference>
<dbReference type="SMART" id="SM01121">
    <property type="entry name" value="Dak1_2"/>
    <property type="match status" value="1"/>
</dbReference>
<evidence type="ECO:0000259" key="1">
    <source>
        <dbReference type="PROSITE" id="PS51480"/>
    </source>
</evidence>
<dbReference type="EMBL" id="QXXA01000009">
    <property type="protein sequence ID" value="NBI06874.1"/>
    <property type="molecule type" value="Genomic_DNA"/>
</dbReference>
<dbReference type="SMART" id="SM01120">
    <property type="entry name" value="Dak2"/>
    <property type="match status" value="1"/>
</dbReference>
<organism evidence="2 3">
    <name type="scientific">Senegalia massiliensis</name>
    <dbReference type="NCBI Taxonomy" id="1720316"/>
    <lineage>
        <taxon>Bacteria</taxon>
        <taxon>Bacillati</taxon>
        <taxon>Bacillota</taxon>
        <taxon>Clostridia</taxon>
        <taxon>Eubacteriales</taxon>
        <taxon>Clostridiaceae</taxon>
        <taxon>Senegalia</taxon>
    </lineage>
</organism>
<dbReference type="AlphaFoldDB" id="A0A845QY00"/>
<dbReference type="Pfam" id="PF02734">
    <property type="entry name" value="Dak2"/>
    <property type="match status" value="1"/>
</dbReference>
<dbReference type="InterPro" id="IPR050270">
    <property type="entry name" value="DegV_domain_contain"/>
</dbReference>
<name>A0A845QY00_9CLOT</name>
<protein>
    <submittedName>
        <fullName evidence="2">DAK2 domain-containing protein</fullName>
    </submittedName>
</protein>
<reference evidence="2 3" key="1">
    <citation type="submission" date="2018-08" db="EMBL/GenBank/DDBJ databases">
        <title>Murine metabolic-syndrome-specific gut microbial biobank.</title>
        <authorList>
            <person name="Liu C."/>
        </authorList>
    </citation>
    <scope>NUCLEOTIDE SEQUENCE [LARGE SCALE GENOMIC DNA]</scope>
    <source>
        <strain evidence="2 3">583</strain>
    </source>
</reference>
<dbReference type="GO" id="GO:0004371">
    <property type="term" value="F:glycerone kinase activity"/>
    <property type="evidence" value="ECO:0007669"/>
    <property type="project" value="InterPro"/>
</dbReference>
<dbReference type="InterPro" id="IPR019986">
    <property type="entry name" value="YloV-like"/>
</dbReference>
<accession>A0A845QY00</accession>
<dbReference type="Pfam" id="PF13684">
    <property type="entry name" value="FakA-like_C"/>
    <property type="match status" value="1"/>
</dbReference>
<dbReference type="InterPro" id="IPR004007">
    <property type="entry name" value="DhaL_dom"/>
</dbReference>
<keyword evidence="3" id="KW-1185">Reference proteome</keyword>
<dbReference type="InterPro" id="IPR033470">
    <property type="entry name" value="FakA-like_C"/>
</dbReference>
<dbReference type="RefSeq" id="WP_160197354.1">
    <property type="nucleotide sequence ID" value="NZ_QXXA01000009.1"/>
</dbReference>
<dbReference type="OrthoDB" id="9760324at2"/>
<dbReference type="Pfam" id="PF21645">
    <property type="entry name" value="FakA-like_M"/>
    <property type="match status" value="1"/>
</dbReference>
<dbReference type="InterPro" id="IPR048394">
    <property type="entry name" value="FakA-like_M"/>
</dbReference>
<dbReference type="Proteomes" id="UP000467132">
    <property type="component" value="Unassembled WGS sequence"/>
</dbReference>
<dbReference type="PANTHER" id="PTHR33434">
    <property type="entry name" value="DEGV DOMAIN-CONTAINING PROTEIN DR_1986-RELATED"/>
    <property type="match status" value="1"/>
</dbReference>
<dbReference type="GO" id="GO:0006071">
    <property type="term" value="P:glycerol metabolic process"/>
    <property type="evidence" value="ECO:0007669"/>
    <property type="project" value="InterPro"/>
</dbReference>
<comment type="caution">
    <text evidence="2">The sequence shown here is derived from an EMBL/GenBank/DDBJ whole genome shotgun (WGS) entry which is preliminary data.</text>
</comment>
<proteinExistence type="predicted"/>
<sequence>MKIEYLDSTIAKKAFINAANKLDKNKEVVNELNVFPVPDGDTGINMSLTMQSAIKHIRNNNADTIDEIAKAASSGSLMGARGNSGVILSQLLRGFSKGLRGKEKINVPILANAFKHATETAYKAVMKPIEGTILTVARESAEKAEELIGKEEDIISFLEQVIIAGEDALRRTPEMLDVLKKAGVVDAGGKGLIYILKGALEAISGKIVELSNEDFEKKEIQIHEAHDNDTEIKFGYCTEFIIKKTDMEPTEFRNYISKYGDSMLVVGSDEMIKVHIHTNNPGEVLEEALKNGELIDIKIDNMRYQHENRIVNGKAKEIKKYSFIAISMGEGIKNVFEDLNVDHVITGGQTMNPSTEDILSAIDKVDGENIIILPNNSNIILAANQARELSERNIEVLPTKTIPQGISALLVFDEEIDLNDNLENMKEIINNVKTGQVTYAVRDTNINDKEIKKDDIMGISDGDIKTVGKDIDQVTIDLLKEIVTEDNDIISLFYGEEIDENKANNLAEKLQTEFNGVDIETIYGGQPLYYYLVSVE</sequence>
<dbReference type="PROSITE" id="PS51480">
    <property type="entry name" value="DHAL"/>
    <property type="match status" value="1"/>
</dbReference>
<dbReference type="NCBIfam" id="TIGR03599">
    <property type="entry name" value="YloV"/>
    <property type="match status" value="1"/>
</dbReference>
<dbReference type="InterPro" id="IPR036117">
    <property type="entry name" value="DhaL_dom_sf"/>
</dbReference>
<feature type="domain" description="DhaL" evidence="1">
    <location>
        <begin position="9"/>
        <end position="201"/>
    </location>
</feature>